<organism evidence="1 2">
    <name type="scientific">Rhodococcus erythropolis</name>
    <name type="common">Arthrobacter picolinophilus</name>
    <dbReference type="NCBI Taxonomy" id="1833"/>
    <lineage>
        <taxon>Bacteria</taxon>
        <taxon>Bacillati</taxon>
        <taxon>Actinomycetota</taxon>
        <taxon>Actinomycetes</taxon>
        <taxon>Mycobacteriales</taxon>
        <taxon>Nocardiaceae</taxon>
        <taxon>Rhodococcus</taxon>
        <taxon>Rhodococcus erythropolis group</taxon>
    </lineage>
</organism>
<dbReference type="GO" id="GO:0005829">
    <property type="term" value="C:cytosol"/>
    <property type="evidence" value="ECO:0007669"/>
    <property type="project" value="TreeGrafter"/>
</dbReference>
<gene>
    <name evidence="1" type="ORF">I3517_13715</name>
</gene>
<dbReference type="InterPro" id="IPR018060">
    <property type="entry name" value="HTH_AraC"/>
</dbReference>
<evidence type="ECO:0000313" key="1">
    <source>
        <dbReference type="EMBL" id="MBH5143667.1"/>
    </source>
</evidence>
<dbReference type="GO" id="GO:0000976">
    <property type="term" value="F:transcription cis-regulatory region binding"/>
    <property type="evidence" value="ECO:0007669"/>
    <property type="project" value="TreeGrafter"/>
</dbReference>
<dbReference type="SUPFAM" id="SSF46689">
    <property type="entry name" value="Homeodomain-like"/>
    <property type="match status" value="1"/>
</dbReference>
<protein>
    <submittedName>
        <fullName evidence="1">Helix-turn-helix domain-containing protein</fullName>
    </submittedName>
</protein>
<dbReference type="GO" id="GO:0003700">
    <property type="term" value="F:DNA-binding transcription factor activity"/>
    <property type="evidence" value="ECO:0007669"/>
    <property type="project" value="InterPro"/>
</dbReference>
<dbReference type="Proteomes" id="UP000627573">
    <property type="component" value="Unassembled WGS sequence"/>
</dbReference>
<dbReference type="EMBL" id="JAECSB010000043">
    <property type="protein sequence ID" value="MBH5143667.1"/>
    <property type="molecule type" value="Genomic_DNA"/>
</dbReference>
<accession>A0A0E4AEM6</accession>
<dbReference type="PANTHER" id="PTHR47894">
    <property type="entry name" value="HTH-TYPE TRANSCRIPTIONAL REGULATOR GADX"/>
    <property type="match status" value="1"/>
</dbReference>
<dbReference type="PANTHER" id="PTHR47894:SF1">
    <property type="entry name" value="HTH-TYPE TRANSCRIPTIONAL REGULATOR VQSM"/>
    <property type="match status" value="1"/>
</dbReference>
<dbReference type="InterPro" id="IPR020449">
    <property type="entry name" value="Tscrpt_reg_AraC-type_HTH"/>
</dbReference>
<reference evidence="1 2" key="1">
    <citation type="submission" date="2020-12" db="EMBL/GenBank/DDBJ databases">
        <title>Draft genome sequence of furan degrading bacterial strain FUR100.</title>
        <authorList>
            <person name="Woiski C."/>
        </authorList>
    </citation>
    <scope>NUCLEOTIDE SEQUENCE [LARGE SCALE GENOMIC DNA]</scope>
    <source>
        <strain evidence="1 2">FUR100</strain>
    </source>
</reference>
<proteinExistence type="predicted"/>
<dbReference type="InterPro" id="IPR032687">
    <property type="entry name" value="AraC-type_N"/>
</dbReference>
<dbReference type="Gene3D" id="1.10.10.60">
    <property type="entry name" value="Homeodomain-like"/>
    <property type="match status" value="1"/>
</dbReference>
<dbReference type="PRINTS" id="PR00032">
    <property type="entry name" value="HTHARAC"/>
</dbReference>
<dbReference type="Pfam" id="PF12625">
    <property type="entry name" value="Arabinose_bd"/>
    <property type="match status" value="1"/>
</dbReference>
<name>A0A0E4AEM6_RHOER</name>
<dbReference type="PROSITE" id="PS01124">
    <property type="entry name" value="HTH_ARAC_FAMILY_2"/>
    <property type="match status" value="1"/>
</dbReference>
<dbReference type="KEGG" id="reb:XU06_30710"/>
<dbReference type="AlphaFoldDB" id="A0A0E4AEM6"/>
<dbReference type="RefSeq" id="WP_003942428.1">
    <property type="nucleotide sequence ID" value="NZ_BHXB01000002.1"/>
</dbReference>
<keyword evidence="2" id="KW-1185">Reference proteome</keyword>
<dbReference type="InterPro" id="IPR009057">
    <property type="entry name" value="Homeodomain-like_sf"/>
</dbReference>
<evidence type="ECO:0000313" key="2">
    <source>
        <dbReference type="Proteomes" id="UP000627573"/>
    </source>
</evidence>
<comment type="caution">
    <text evidence="1">The sequence shown here is derived from an EMBL/GenBank/DDBJ whole genome shotgun (WGS) entry which is preliminary data.</text>
</comment>
<dbReference type="Pfam" id="PF12833">
    <property type="entry name" value="HTH_18"/>
    <property type="match status" value="1"/>
</dbReference>
<sequence length="333" mass="37335">MILDDEGVPPLLFVQLLERQAFDPDAVARLRNIMSREGTDEATLIQRDVQAPIRWFREVYPELDVDQATLLGFAFAEQAQLTSFGPLSSPLVSAGSVAEIVELLTYLPLISTALSPQFHPSDHGLTIGFTAHTSDPALDCLVVAYCGSALLRLLDMLAGDMPTVTLHLSWPVPPLLSNHEDLIAGRLFFGAPMSFLHVPADTLNEVCRFSDPLTYRLAIGDLQRTLDQRGRTTSFSEKTRRLLEKEPAQGSIHWVARELSISVSTLKRRLSEEGTTFRELRQSFLRERAMLRLLDRSMSVTEVATELGYSDLTNFSHAFKRWTGRSPNEFRHP</sequence>
<dbReference type="SMART" id="SM00342">
    <property type="entry name" value="HTH_ARAC"/>
    <property type="match status" value="1"/>
</dbReference>